<dbReference type="Gene3D" id="3.30.1370.10">
    <property type="entry name" value="K Homology domain, type 1"/>
    <property type="match status" value="4"/>
</dbReference>
<dbReference type="EMBL" id="CAJNDS010002119">
    <property type="protein sequence ID" value="CAE7337640.1"/>
    <property type="molecule type" value="Genomic_DNA"/>
</dbReference>
<dbReference type="InterPro" id="IPR036612">
    <property type="entry name" value="KH_dom_type_1_sf"/>
</dbReference>
<dbReference type="InterPro" id="IPR004088">
    <property type="entry name" value="KH_dom_type_1"/>
</dbReference>
<evidence type="ECO:0000313" key="4">
    <source>
        <dbReference type="EMBL" id="CAE7337640.1"/>
    </source>
</evidence>
<feature type="domain" description="K Homology" evidence="3">
    <location>
        <begin position="391"/>
        <end position="464"/>
    </location>
</feature>
<dbReference type="InterPro" id="IPR004087">
    <property type="entry name" value="KH_dom"/>
</dbReference>
<feature type="domain" description="K Homology" evidence="3">
    <location>
        <begin position="469"/>
        <end position="538"/>
    </location>
</feature>
<dbReference type="OrthoDB" id="19657at2759"/>
<dbReference type="Gene3D" id="3.30.310.210">
    <property type="match status" value="1"/>
</dbReference>
<gene>
    <name evidence="4" type="primary">IGF2BP2</name>
    <name evidence="4" type="ORF">SNAT2548_LOCUS17672</name>
</gene>
<keyword evidence="5" id="KW-1185">Reference proteome</keyword>
<dbReference type="AlphaFoldDB" id="A0A812P680"/>
<dbReference type="PROSITE" id="PS50084">
    <property type="entry name" value="KH_TYPE_1"/>
    <property type="match status" value="5"/>
</dbReference>
<evidence type="ECO:0000259" key="3">
    <source>
        <dbReference type="SMART" id="SM00322"/>
    </source>
</evidence>
<accession>A0A812P680</accession>
<keyword evidence="2" id="KW-0694">RNA-binding</keyword>
<dbReference type="PANTHER" id="PTHR10288">
    <property type="entry name" value="KH DOMAIN CONTAINING RNA BINDING PROTEIN"/>
    <property type="match status" value="1"/>
</dbReference>
<dbReference type="SMART" id="SM00322">
    <property type="entry name" value="KH"/>
    <property type="match status" value="5"/>
</dbReference>
<dbReference type="Proteomes" id="UP000604046">
    <property type="component" value="Unassembled WGS sequence"/>
</dbReference>
<dbReference type="CDD" id="cd00105">
    <property type="entry name" value="KH-I"/>
    <property type="match status" value="2"/>
</dbReference>
<keyword evidence="1" id="KW-0677">Repeat</keyword>
<protein>
    <submittedName>
        <fullName evidence="4">IGF2BP2 protein</fullName>
    </submittedName>
</protein>
<feature type="domain" description="K Homology" evidence="3">
    <location>
        <begin position="193"/>
        <end position="265"/>
    </location>
</feature>
<feature type="domain" description="K Homology" evidence="3">
    <location>
        <begin position="276"/>
        <end position="345"/>
    </location>
</feature>
<evidence type="ECO:0000256" key="2">
    <source>
        <dbReference type="PROSITE-ProRule" id="PRU00117"/>
    </source>
</evidence>
<evidence type="ECO:0000256" key="1">
    <source>
        <dbReference type="ARBA" id="ARBA00022737"/>
    </source>
</evidence>
<name>A0A812P680_9DINO</name>
<sequence>MGLKQVREMSQCNIKLGQEPDSQGNRRCDVSGPTVEHIASAVHAIASRVFEPGDSVQCKLFVAFPNEYVGQVIGKGAENLKRIRDMTGANLQLMKDVMSDQGDRVGQLVGVQNQLGAAIRIALGPVGSASAGNMPAAQQRSTPYYSGGLGQQPMQPQHMPMQAMQGTSPPMSMLPLQAPTALTGVKRGSGDANEMQVHMVISPKYVGAILGKEGAQIKQITTDTGCANVSVTRRDPGNPGDRRVVVLGGFDECANAQRAVYQLALTAAQGAGEEVKDLTIIFMVPQHAAGAVIGKEGAHLKQLRDQLGLRVTLSREVVEGFRPCNLVGPLESILMAEKQIQEQVLLHPQPAAGEDRSNGAKRFAEEGEAPAVPGAFTEMKRPRMMAQPAPGEGTTKLLVPSASAGSIIGKQGSVLKQIRESCGASLEILPQVQTPHLLTERLVTIRGPAACREAALARVMQAAFDKDQLNTMLKLLVPGPMVGAVIGRQGSTLKAIRDQCGLGVQVEREEIHGDRLVSATGAMGSVLAATSLILQAIEAAGAGKQVAPMGQPQMGAVPTQATPQGAYWMQMQQGME</sequence>
<dbReference type="SUPFAM" id="SSF54791">
    <property type="entry name" value="Eukaryotic type KH-domain (KH-domain type I)"/>
    <property type="match status" value="5"/>
</dbReference>
<comment type="caution">
    <text evidence="4">The sequence shown here is derived from an EMBL/GenBank/DDBJ whole genome shotgun (WGS) entry which is preliminary data.</text>
</comment>
<dbReference type="Pfam" id="PF00013">
    <property type="entry name" value="KH_1"/>
    <property type="match status" value="5"/>
</dbReference>
<proteinExistence type="predicted"/>
<dbReference type="GO" id="GO:0003723">
    <property type="term" value="F:RNA binding"/>
    <property type="evidence" value="ECO:0007669"/>
    <property type="project" value="UniProtKB-UniRule"/>
</dbReference>
<feature type="domain" description="K Homology" evidence="3">
    <location>
        <begin position="56"/>
        <end position="127"/>
    </location>
</feature>
<reference evidence="4" key="1">
    <citation type="submission" date="2021-02" db="EMBL/GenBank/DDBJ databases">
        <authorList>
            <person name="Dougan E. K."/>
            <person name="Rhodes N."/>
            <person name="Thang M."/>
            <person name="Chan C."/>
        </authorList>
    </citation>
    <scope>NUCLEOTIDE SEQUENCE</scope>
</reference>
<organism evidence="4 5">
    <name type="scientific">Symbiodinium natans</name>
    <dbReference type="NCBI Taxonomy" id="878477"/>
    <lineage>
        <taxon>Eukaryota</taxon>
        <taxon>Sar</taxon>
        <taxon>Alveolata</taxon>
        <taxon>Dinophyceae</taxon>
        <taxon>Suessiales</taxon>
        <taxon>Symbiodiniaceae</taxon>
        <taxon>Symbiodinium</taxon>
    </lineage>
</organism>
<evidence type="ECO:0000313" key="5">
    <source>
        <dbReference type="Proteomes" id="UP000604046"/>
    </source>
</evidence>